<dbReference type="InterPro" id="IPR005822">
    <property type="entry name" value="Ribosomal_uL13"/>
</dbReference>
<comment type="similarity">
    <text evidence="1">Belongs to the universal ribosomal protein uL13 family.</text>
</comment>
<keyword evidence="5" id="KW-1185">Reference proteome</keyword>
<keyword evidence="2 4" id="KW-0689">Ribosomal protein</keyword>
<dbReference type="InterPro" id="IPR036899">
    <property type="entry name" value="Ribosomal_uL13_sf"/>
</dbReference>
<dbReference type="Pfam" id="PF00572">
    <property type="entry name" value="Ribosomal_L13"/>
    <property type="match status" value="1"/>
</dbReference>
<keyword evidence="3" id="KW-0687">Ribonucleoprotein</keyword>
<comment type="caution">
    <text evidence="4">The sequence shown here is derived from an EMBL/GenBank/DDBJ whole genome shotgun (WGS) entry which is preliminary data.</text>
</comment>
<evidence type="ECO:0000256" key="1">
    <source>
        <dbReference type="ARBA" id="ARBA00006227"/>
    </source>
</evidence>
<dbReference type="Gene3D" id="3.90.1180.10">
    <property type="entry name" value="Ribosomal protein L13"/>
    <property type="match status" value="1"/>
</dbReference>
<evidence type="ECO:0000313" key="4">
    <source>
        <dbReference type="EMBL" id="EWM29017.1"/>
    </source>
</evidence>
<dbReference type="GO" id="GO:0005762">
    <property type="term" value="C:mitochondrial large ribosomal subunit"/>
    <property type="evidence" value="ECO:0007669"/>
    <property type="project" value="TreeGrafter"/>
</dbReference>
<dbReference type="InterPro" id="IPR005823">
    <property type="entry name" value="Ribosomal_uL13_bac-type"/>
</dbReference>
<protein>
    <submittedName>
        <fullName evidence="4">50s ribosomal protein l13</fullName>
    </submittedName>
</protein>
<dbReference type="SUPFAM" id="SSF52161">
    <property type="entry name" value="Ribosomal protein L13"/>
    <property type="match status" value="1"/>
</dbReference>
<dbReference type="NCBIfam" id="TIGR01066">
    <property type="entry name" value="rplM_bact"/>
    <property type="match status" value="1"/>
</dbReference>
<dbReference type="OrthoDB" id="274622at2759"/>
<dbReference type="PANTHER" id="PTHR11545:SF2">
    <property type="entry name" value="LARGE RIBOSOMAL SUBUNIT PROTEIN UL13M"/>
    <property type="match status" value="1"/>
</dbReference>
<dbReference type="PANTHER" id="PTHR11545">
    <property type="entry name" value="RIBOSOMAL PROTEIN L13"/>
    <property type="match status" value="1"/>
</dbReference>
<dbReference type="AlphaFoldDB" id="W7TS61"/>
<gene>
    <name evidence="4" type="ORF">Naga_101050g2</name>
</gene>
<dbReference type="GO" id="GO:0003729">
    <property type="term" value="F:mRNA binding"/>
    <property type="evidence" value="ECO:0007669"/>
    <property type="project" value="TreeGrafter"/>
</dbReference>
<dbReference type="PIRSF" id="PIRSF002181">
    <property type="entry name" value="Ribosomal_L13"/>
    <property type="match status" value="1"/>
</dbReference>
<dbReference type="EMBL" id="AZIL01000184">
    <property type="protein sequence ID" value="EWM29017.1"/>
    <property type="molecule type" value="Genomic_DNA"/>
</dbReference>
<organism evidence="4 5">
    <name type="scientific">Nannochloropsis gaditana</name>
    <dbReference type="NCBI Taxonomy" id="72520"/>
    <lineage>
        <taxon>Eukaryota</taxon>
        <taxon>Sar</taxon>
        <taxon>Stramenopiles</taxon>
        <taxon>Ochrophyta</taxon>
        <taxon>Eustigmatophyceae</taxon>
        <taxon>Eustigmatales</taxon>
        <taxon>Monodopsidaceae</taxon>
        <taxon>Nannochloropsis</taxon>
    </lineage>
</organism>
<sequence length="166" mass="18771">MSTSKAATSAASAIFTRVSSTVKDAALEAAKKARPQWHLIDAKDQVVGRLASQIASIIRGRHKPFYCPNADCGDYVVVVNARHVTLTGRKMKDKKYYWHTMHPGGLKSRTPEQLIERGQAEEILRHAVLGMLPKNKLRNHAIKKLRVFPEKYHIYEEQLRGKQSLL</sequence>
<accession>W7TS61</accession>
<evidence type="ECO:0000256" key="2">
    <source>
        <dbReference type="ARBA" id="ARBA00022980"/>
    </source>
</evidence>
<dbReference type="GO" id="GO:0017148">
    <property type="term" value="P:negative regulation of translation"/>
    <property type="evidence" value="ECO:0007669"/>
    <property type="project" value="TreeGrafter"/>
</dbReference>
<dbReference type="Proteomes" id="UP000019335">
    <property type="component" value="Chromosome 3"/>
</dbReference>
<name>W7TS61_9STRA</name>
<dbReference type="HAMAP" id="MF_01366">
    <property type="entry name" value="Ribosomal_uL13"/>
    <property type="match status" value="1"/>
</dbReference>
<dbReference type="GO" id="GO:0006412">
    <property type="term" value="P:translation"/>
    <property type="evidence" value="ECO:0007669"/>
    <property type="project" value="InterPro"/>
</dbReference>
<reference evidence="4 5" key="1">
    <citation type="journal article" date="2014" name="Mol. Plant">
        <title>Chromosome Scale Genome Assembly and Transcriptome Profiling of Nannochloropsis gaditana in Nitrogen Depletion.</title>
        <authorList>
            <person name="Corteggiani Carpinelli E."/>
            <person name="Telatin A."/>
            <person name="Vitulo N."/>
            <person name="Forcato C."/>
            <person name="D'Angelo M."/>
            <person name="Schiavon R."/>
            <person name="Vezzi A."/>
            <person name="Giacometti G.M."/>
            <person name="Morosinotto T."/>
            <person name="Valle G."/>
        </authorList>
    </citation>
    <scope>NUCLEOTIDE SEQUENCE [LARGE SCALE GENOMIC DNA]</scope>
    <source>
        <strain evidence="4 5">B-31</strain>
    </source>
</reference>
<dbReference type="CDD" id="cd00392">
    <property type="entry name" value="Ribosomal_L13"/>
    <property type="match status" value="1"/>
</dbReference>
<evidence type="ECO:0000313" key="5">
    <source>
        <dbReference type="Proteomes" id="UP000019335"/>
    </source>
</evidence>
<dbReference type="GO" id="GO:0003735">
    <property type="term" value="F:structural constituent of ribosome"/>
    <property type="evidence" value="ECO:0007669"/>
    <property type="project" value="InterPro"/>
</dbReference>
<proteinExistence type="inferred from homology"/>
<evidence type="ECO:0000256" key="3">
    <source>
        <dbReference type="ARBA" id="ARBA00023274"/>
    </source>
</evidence>